<reference evidence="3" key="1">
    <citation type="submission" date="2023-03" db="EMBL/GenBank/DDBJ databases">
        <title>Mating type loci evolution in Malassezia.</title>
        <authorList>
            <person name="Coelho M.A."/>
        </authorList>
    </citation>
    <scope>NUCLEOTIDE SEQUENCE</scope>
    <source>
        <strain evidence="3">CBS 11721</strain>
    </source>
</reference>
<feature type="chain" id="PRO_5042136508" evidence="2">
    <location>
        <begin position="18"/>
        <end position="632"/>
    </location>
</feature>
<organism evidence="3 4">
    <name type="scientific">Malassezia cuniculi</name>
    <dbReference type="NCBI Taxonomy" id="948313"/>
    <lineage>
        <taxon>Eukaryota</taxon>
        <taxon>Fungi</taxon>
        <taxon>Dikarya</taxon>
        <taxon>Basidiomycota</taxon>
        <taxon>Ustilaginomycotina</taxon>
        <taxon>Malasseziomycetes</taxon>
        <taxon>Malasseziales</taxon>
        <taxon>Malasseziaceae</taxon>
        <taxon>Malassezia</taxon>
    </lineage>
</organism>
<sequence length="632" mass="69478">MKIVAALALAAVAGVYAAEQGLKKIEHVVLFMQENRAFDHYFGTMAGVRGFHDPNVHISNNTGKDVFNQIVDNTMLLGGPPAGVDYLRPWYLNHAGGDWRKRTQCMLAGTNAWRENHDAYNNGNLDQWAKKNTPYSIGYFKREDIPVQFTLADEFVVGDSYYESVIASTDPNRAVFFSGSINAPGSPVGGNGRAMGGPVLDNTETPGCHVNLPNGEPYSCRPFKWKTVGEYLQERNITWQVYQDEDNFGDDTLTQWQVYQDAPKDSELAVRGISYPGLDKFYADAAAGKLPAVSYIVAPMQLSEHPPFTPQDGAWLQRKVAEAVLNSPAYSKTALIVSYDETGGWADHVMAPHAAKGTAAEWMEDPMDAKYGMQPIGPGFRLPFYIVSPWTRRGGVFTEHSAHESQIMFLEEWATAHGKGFHVKEMNQWRRAQLSNLVKAFDFAHPDYSAPGIAQVPDASKDPLTHKYNGGYMCGLENLAIVQPPIPYGQANEEDGLYVESGYKRVRGDITEGRYLTLEQGGVALTASGRNLTTAAVDRSNKNGLFVVQWQGGAPSDARFRLANQEQTRYVSETLDLTTAASKAAVVTMRDVGNGAGYAVVNARTGKHLAVENGRVVWSSAGRTFEIYSVSV</sequence>
<dbReference type="Gene3D" id="3.40.720.10">
    <property type="entry name" value="Alkaline Phosphatase, subunit A"/>
    <property type="match status" value="2"/>
</dbReference>
<accession>A0AAF0J654</accession>
<dbReference type="CDD" id="cd16014">
    <property type="entry name" value="PLC"/>
    <property type="match status" value="1"/>
</dbReference>
<dbReference type="AlphaFoldDB" id="A0AAF0J654"/>
<gene>
    <name evidence="3" type="ORF">MCUN1_000990</name>
</gene>
<evidence type="ECO:0000256" key="1">
    <source>
        <dbReference type="ARBA" id="ARBA00022801"/>
    </source>
</evidence>
<protein>
    <submittedName>
        <fullName evidence="3">Phospholipase C</fullName>
        <ecNumber evidence="3">3.1.4.3</ecNumber>
    </submittedName>
</protein>
<dbReference type="PANTHER" id="PTHR31956:SF1">
    <property type="entry name" value="NON-SPECIFIC PHOSPHOLIPASE C1"/>
    <property type="match status" value="1"/>
</dbReference>
<evidence type="ECO:0000256" key="2">
    <source>
        <dbReference type="SAM" id="SignalP"/>
    </source>
</evidence>
<dbReference type="Pfam" id="PF04185">
    <property type="entry name" value="Phosphoesterase"/>
    <property type="match status" value="1"/>
</dbReference>
<proteinExistence type="predicted"/>
<dbReference type="Proteomes" id="UP001219933">
    <property type="component" value="Chromosome 2"/>
</dbReference>
<dbReference type="PANTHER" id="PTHR31956">
    <property type="entry name" value="NON-SPECIFIC PHOSPHOLIPASE C4-RELATED"/>
    <property type="match status" value="1"/>
</dbReference>
<keyword evidence="4" id="KW-1185">Reference proteome</keyword>
<name>A0AAF0J654_9BASI</name>
<dbReference type="EC" id="3.1.4.3" evidence="3"/>
<feature type="signal peptide" evidence="2">
    <location>
        <begin position="1"/>
        <end position="17"/>
    </location>
</feature>
<evidence type="ECO:0000313" key="3">
    <source>
        <dbReference type="EMBL" id="WFD34154.1"/>
    </source>
</evidence>
<evidence type="ECO:0000313" key="4">
    <source>
        <dbReference type="Proteomes" id="UP001219933"/>
    </source>
</evidence>
<dbReference type="EMBL" id="CP119878">
    <property type="protein sequence ID" value="WFD34154.1"/>
    <property type="molecule type" value="Genomic_DNA"/>
</dbReference>
<keyword evidence="2" id="KW-0732">Signal</keyword>
<dbReference type="GO" id="GO:0034480">
    <property type="term" value="F:phosphatidylcholine phospholipase C activity"/>
    <property type="evidence" value="ECO:0007669"/>
    <property type="project" value="UniProtKB-EC"/>
</dbReference>
<dbReference type="InterPro" id="IPR017850">
    <property type="entry name" value="Alkaline_phosphatase_core_sf"/>
</dbReference>
<keyword evidence="1 3" id="KW-0378">Hydrolase</keyword>
<dbReference type="InterPro" id="IPR007312">
    <property type="entry name" value="Phosphoesterase"/>
</dbReference>